<dbReference type="Gene3D" id="3.30.200.180">
    <property type="match status" value="1"/>
</dbReference>
<sequence length="256" mass="29870">MKTIKLKKENIYKGSLILVNADYPIVKDKANKNVSLIPLDIRFPEILMEYRAATVLAHLMVDLNCSHDIVPVSGYRSFEEQEQIYSESLRENGEEFTKKYVALPNHSEHQTGLAIDLAKNQDNIDFICPEFPYDGIYNDFRKEAPRYGFIERYEKGKEKITGISQEPWHFRYVGYPHSQIMYDNSLCLEEYIDKIKSYTWNNGPLSVEKGNQKIEIFYIPILSEEDERTILVKDYDLYQISGNNVDGCIITLWRGK</sequence>
<evidence type="ECO:0000259" key="1">
    <source>
        <dbReference type="Pfam" id="PF02557"/>
    </source>
</evidence>
<dbReference type="InterPro" id="IPR003709">
    <property type="entry name" value="VanY-like_core_dom"/>
</dbReference>
<gene>
    <name evidence="2" type="ORF">H8689_03230</name>
</gene>
<dbReference type="EMBL" id="JACRTK010000001">
    <property type="protein sequence ID" value="MBC8590152.1"/>
    <property type="molecule type" value="Genomic_DNA"/>
</dbReference>
<proteinExistence type="predicted"/>
<dbReference type="InterPro" id="IPR009045">
    <property type="entry name" value="Zn_M74/Hedgehog-like"/>
</dbReference>
<organism evidence="2 3">
    <name type="scientific">Wansuia hejianensis</name>
    <dbReference type="NCBI Taxonomy" id="2763667"/>
    <lineage>
        <taxon>Bacteria</taxon>
        <taxon>Bacillati</taxon>
        <taxon>Bacillota</taxon>
        <taxon>Clostridia</taxon>
        <taxon>Lachnospirales</taxon>
        <taxon>Lachnospiraceae</taxon>
        <taxon>Wansuia</taxon>
    </lineage>
</organism>
<name>A0A926F188_9FIRM</name>
<dbReference type="Gene3D" id="3.30.1380.10">
    <property type="match status" value="1"/>
</dbReference>
<reference evidence="2 3" key="1">
    <citation type="submission" date="2020-08" db="EMBL/GenBank/DDBJ databases">
        <title>Genome public.</title>
        <authorList>
            <person name="Liu C."/>
            <person name="Sun Q."/>
        </authorList>
    </citation>
    <scope>NUCLEOTIDE SEQUENCE [LARGE SCALE GENOMIC DNA]</scope>
    <source>
        <strain evidence="2 3">NSJ-26</strain>
    </source>
</reference>
<dbReference type="AlphaFoldDB" id="A0A926F188"/>
<feature type="domain" description="D-alanyl-D-alanine carboxypeptidase-like core" evidence="1">
    <location>
        <begin position="66"/>
        <end position="174"/>
    </location>
</feature>
<dbReference type="PANTHER" id="PTHR34385:SF1">
    <property type="entry name" value="PEPTIDOGLYCAN L-ALANYL-D-GLUTAMATE ENDOPEPTIDASE CWLK"/>
    <property type="match status" value="1"/>
</dbReference>
<dbReference type="Pfam" id="PF02557">
    <property type="entry name" value="VanY"/>
    <property type="match status" value="1"/>
</dbReference>
<dbReference type="PANTHER" id="PTHR34385">
    <property type="entry name" value="D-ALANYL-D-ALANINE CARBOXYPEPTIDASE"/>
    <property type="match status" value="1"/>
</dbReference>
<accession>A0A926F188</accession>
<dbReference type="InterPro" id="IPR052179">
    <property type="entry name" value="DD-CPase-like"/>
</dbReference>
<dbReference type="GO" id="GO:0008233">
    <property type="term" value="F:peptidase activity"/>
    <property type="evidence" value="ECO:0007669"/>
    <property type="project" value="InterPro"/>
</dbReference>
<protein>
    <submittedName>
        <fullName evidence="2">M15 family metallopeptidase</fullName>
    </submittedName>
</protein>
<dbReference type="SUPFAM" id="SSF55166">
    <property type="entry name" value="Hedgehog/DD-peptidase"/>
    <property type="match status" value="1"/>
</dbReference>
<dbReference type="Proteomes" id="UP000601522">
    <property type="component" value="Unassembled WGS sequence"/>
</dbReference>
<evidence type="ECO:0000313" key="3">
    <source>
        <dbReference type="Proteomes" id="UP000601522"/>
    </source>
</evidence>
<comment type="caution">
    <text evidence="2">The sequence shown here is derived from an EMBL/GenBank/DDBJ whole genome shotgun (WGS) entry which is preliminary data.</text>
</comment>
<dbReference type="GO" id="GO:0006508">
    <property type="term" value="P:proteolysis"/>
    <property type="evidence" value="ECO:0007669"/>
    <property type="project" value="InterPro"/>
</dbReference>
<evidence type="ECO:0000313" key="2">
    <source>
        <dbReference type="EMBL" id="MBC8590152.1"/>
    </source>
</evidence>
<dbReference type="RefSeq" id="WP_249322977.1">
    <property type="nucleotide sequence ID" value="NZ_JACRTK010000001.1"/>
</dbReference>
<keyword evidence="3" id="KW-1185">Reference proteome</keyword>
<dbReference type="CDD" id="cd14849">
    <property type="entry name" value="DD-dipeptidase_VanXYc"/>
    <property type="match status" value="1"/>
</dbReference>